<evidence type="ECO:0000259" key="2">
    <source>
        <dbReference type="Pfam" id="PF14331"/>
    </source>
</evidence>
<protein>
    <recommendedName>
        <fullName evidence="2">Type VI secretion system component TssM1 N-terminal domain-containing protein</fullName>
    </recommendedName>
</protein>
<keyword evidence="4" id="KW-1185">Reference proteome</keyword>
<dbReference type="AlphaFoldDB" id="A0A518GAH5"/>
<proteinExistence type="predicted"/>
<keyword evidence="1" id="KW-0472">Membrane</keyword>
<dbReference type="KEGG" id="ahel:Q31a_38890"/>
<feature type="transmembrane region" description="Helical" evidence="1">
    <location>
        <begin position="510"/>
        <end position="530"/>
    </location>
</feature>
<evidence type="ECO:0000313" key="3">
    <source>
        <dbReference type="EMBL" id="QDV25563.1"/>
    </source>
</evidence>
<keyword evidence="1" id="KW-1133">Transmembrane helix</keyword>
<sequence length="533" mass="57621">MNWLVAPFSWILTAPARWLGRARGFLGWSLPMRVAVLLALFLGLCVVGYYVASLWLADNAVADPKTDPRFILSWLVLLVTIPVAAFFAVRSWLESEPTQFPDIDEAWRQGLAAVGRAGIELDQCPLFLATGVSSPLAADNLMQATDWDLLVDGKPDGKSPLRWYASRDNIIVFLLDASATSMLQGQVEQASESAPVASPGWARGTLMGPGGSGAGPAAAPATGIRGTIIAGAPTGTPASRPPTAPATGIRGTMLAGQGAHEVGTTTAPAMVNLDRKMVAEQADRLARVCRLAAESRQPLCPINGSIAIIDWKTLLSAPAGQLPTVIREDSTRMIEASQMHAPMAIFIKGMDDETGFVELTRRVGENRARENRFGHGFNHQAPLDASQLEALARNSCGAFEDWIYDLFRHPDALGRTNNDKLYALLCKMRNEVQPKVVELVSSLSGACVPSGGRGPLLCGCYFGAAGGSRMRQAFVRSVFDKLGELDEDLEWSEDAWKKEFNFQSMVRSMLVINAFLLLAIVGLLVYYFFFTSS</sequence>
<dbReference type="InterPro" id="IPR025743">
    <property type="entry name" value="TssM1_N"/>
</dbReference>
<gene>
    <name evidence="3" type="ORF">Q31a_38890</name>
</gene>
<name>A0A518GAH5_9BACT</name>
<dbReference type="OrthoDB" id="275567at2"/>
<evidence type="ECO:0000256" key="1">
    <source>
        <dbReference type="SAM" id="Phobius"/>
    </source>
</evidence>
<dbReference type="RefSeq" id="WP_145080798.1">
    <property type="nucleotide sequence ID" value="NZ_CP036298.1"/>
</dbReference>
<feature type="domain" description="Type VI secretion system component TssM1 N-terminal" evidence="2">
    <location>
        <begin position="283"/>
        <end position="483"/>
    </location>
</feature>
<feature type="transmembrane region" description="Helical" evidence="1">
    <location>
        <begin position="69"/>
        <end position="93"/>
    </location>
</feature>
<keyword evidence="1" id="KW-0812">Transmembrane</keyword>
<organism evidence="3 4">
    <name type="scientific">Aureliella helgolandensis</name>
    <dbReference type="NCBI Taxonomy" id="2527968"/>
    <lineage>
        <taxon>Bacteria</taxon>
        <taxon>Pseudomonadati</taxon>
        <taxon>Planctomycetota</taxon>
        <taxon>Planctomycetia</taxon>
        <taxon>Pirellulales</taxon>
        <taxon>Pirellulaceae</taxon>
        <taxon>Aureliella</taxon>
    </lineage>
</organism>
<feature type="transmembrane region" description="Helical" evidence="1">
    <location>
        <begin position="32"/>
        <end position="57"/>
    </location>
</feature>
<evidence type="ECO:0000313" key="4">
    <source>
        <dbReference type="Proteomes" id="UP000318017"/>
    </source>
</evidence>
<dbReference type="EMBL" id="CP036298">
    <property type="protein sequence ID" value="QDV25563.1"/>
    <property type="molecule type" value="Genomic_DNA"/>
</dbReference>
<reference evidence="3 4" key="1">
    <citation type="submission" date="2019-02" db="EMBL/GenBank/DDBJ databases">
        <title>Deep-cultivation of Planctomycetes and their phenomic and genomic characterization uncovers novel biology.</title>
        <authorList>
            <person name="Wiegand S."/>
            <person name="Jogler M."/>
            <person name="Boedeker C."/>
            <person name="Pinto D."/>
            <person name="Vollmers J."/>
            <person name="Rivas-Marin E."/>
            <person name="Kohn T."/>
            <person name="Peeters S.H."/>
            <person name="Heuer A."/>
            <person name="Rast P."/>
            <person name="Oberbeckmann S."/>
            <person name="Bunk B."/>
            <person name="Jeske O."/>
            <person name="Meyerdierks A."/>
            <person name="Storesund J.E."/>
            <person name="Kallscheuer N."/>
            <person name="Luecker S."/>
            <person name="Lage O.M."/>
            <person name="Pohl T."/>
            <person name="Merkel B.J."/>
            <person name="Hornburger P."/>
            <person name="Mueller R.-W."/>
            <person name="Bruemmer F."/>
            <person name="Labrenz M."/>
            <person name="Spormann A.M."/>
            <person name="Op den Camp H."/>
            <person name="Overmann J."/>
            <person name="Amann R."/>
            <person name="Jetten M.S.M."/>
            <person name="Mascher T."/>
            <person name="Medema M.H."/>
            <person name="Devos D.P."/>
            <person name="Kaster A.-K."/>
            <person name="Ovreas L."/>
            <person name="Rohde M."/>
            <person name="Galperin M.Y."/>
            <person name="Jogler C."/>
        </authorList>
    </citation>
    <scope>NUCLEOTIDE SEQUENCE [LARGE SCALE GENOMIC DNA]</scope>
    <source>
        <strain evidence="3 4">Q31a</strain>
    </source>
</reference>
<dbReference type="Proteomes" id="UP000318017">
    <property type="component" value="Chromosome"/>
</dbReference>
<accession>A0A518GAH5</accession>
<dbReference type="Pfam" id="PF14331">
    <property type="entry name" value="IcmF-related_N"/>
    <property type="match status" value="1"/>
</dbReference>